<evidence type="ECO:0000256" key="5">
    <source>
        <dbReference type="ARBA" id="ARBA00022927"/>
    </source>
</evidence>
<reference evidence="11 12" key="1">
    <citation type="submission" date="2020-08" db="EMBL/GenBank/DDBJ databases">
        <title>Genome sequence of Rhizobiales bacterium strain IZ6.</title>
        <authorList>
            <person name="Nakai R."/>
            <person name="Naganuma T."/>
        </authorList>
    </citation>
    <scope>NUCLEOTIDE SEQUENCE [LARGE SCALE GENOMIC DNA]</scope>
    <source>
        <strain evidence="11 12">IZ6</strain>
    </source>
</reference>
<feature type="compositionally biased region" description="Basic and acidic residues" evidence="10">
    <location>
        <begin position="77"/>
        <end position="86"/>
    </location>
</feature>
<comment type="subunit">
    <text evidence="9">The Tat system comprises two distinct complexes: a TatABC complex, containing multiple copies of TatA, TatB and TatC subunits, and a separate TatA complex, containing only TatA subunits. Substrates initially bind to the TatABC complex, which probably triggers association of the separate TatA complex to form the active translocon.</text>
</comment>
<dbReference type="GO" id="GO:0043953">
    <property type="term" value="P:protein transport by the Tat complex"/>
    <property type="evidence" value="ECO:0007669"/>
    <property type="project" value="UniProtKB-UniRule"/>
</dbReference>
<feature type="compositionally biased region" description="Basic residues" evidence="10">
    <location>
        <begin position="139"/>
        <end position="156"/>
    </location>
</feature>
<comment type="function">
    <text evidence="9">Part of the twin-arginine translocation (Tat) system that transports large folded proteins containing a characteristic twin-arginine motif in their signal peptide across membranes. Together with TatC, TatB is part of a receptor directly interacting with Tat signal peptides. TatB may form an oligomeric binding site that transiently accommodates folded Tat precursor proteins before their translocation.</text>
</comment>
<dbReference type="Gene3D" id="1.20.5.3310">
    <property type="match status" value="1"/>
</dbReference>
<evidence type="ECO:0000256" key="1">
    <source>
        <dbReference type="ARBA" id="ARBA00004167"/>
    </source>
</evidence>
<feature type="compositionally biased region" description="Low complexity" evidence="10">
    <location>
        <begin position="122"/>
        <end position="138"/>
    </location>
</feature>
<dbReference type="RefSeq" id="WP_222877323.1">
    <property type="nucleotide sequence ID" value="NZ_AP023361.1"/>
</dbReference>
<evidence type="ECO:0000256" key="4">
    <source>
        <dbReference type="ARBA" id="ARBA00022692"/>
    </source>
</evidence>
<keyword evidence="8 9" id="KW-0472">Membrane</keyword>
<evidence type="ECO:0000313" key="11">
    <source>
        <dbReference type="EMBL" id="BCJ90709.1"/>
    </source>
</evidence>
<keyword evidence="5 9" id="KW-0653">Protein transport</keyword>
<dbReference type="InterPro" id="IPR018448">
    <property type="entry name" value="TatB"/>
</dbReference>
<dbReference type="HAMAP" id="MF_00237">
    <property type="entry name" value="TatB"/>
    <property type="match status" value="1"/>
</dbReference>
<keyword evidence="3 9" id="KW-1003">Cell membrane</keyword>
<evidence type="ECO:0000313" key="12">
    <source>
        <dbReference type="Proteomes" id="UP000515317"/>
    </source>
</evidence>
<keyword evidence="12" id="KW-1185">Reference proteome</keyword>
<evidence type="ECO:0000256" key="9">
    <source>
        <dbReference type="HAMAP-Rule" id="MF_00237"/>
    </source>
</evidence>
<sequence length="156" mass="16480">MFDIGWSEMMVVGAVALVVIGPKDLPAALRQAGKWMGTVRRMAADFQGQVNQAMREAELDELRKEVQNLKSGLSEPVRQHESEMRALVETPPALPPPAPKTEAAPAAKPAPKKPAKAKAPAKVKTPAAKPKTPAAKPKAVAKPKTAAKAKKPGAKS</sequence>
<dbReference type="NCBIfam" id="TIGR01410">
    <property type="entry name" value="tatB"/>
    <property type="match status" value="1"/>
</dbReference>
<dbReference type="InterPro" id="IPR003369">
    <property type="entry name" value="TatA/B/E"/>
</dbReference>
<dbReference type="AlphaFoldDB" id="A0A6S6QP19"/>
<evidence type="ECO:0000256" key="8">
    <source>
        <dbReference type="ARBA" id="ARBA00023136"/>
    </source>
</evidence>
<evidence type="ECO:0000256" key="6">
    <source>
        <dbReference type="ARBA" id="ARBA00022989"/>
    </source>
</evidence>
<dbReference type="EMBL" id="AP023361">
    <property type="protein sequence ID" value="BCJ90709.1"/>
    <property type="molecule type" value="Genomic_DNA"/>
</dbReference>
<dbReference type="Proteomes" id="UP000515317">
    <property type="component" value="Chromosome"/>
</dbReference>
<dbReference type="PANTHER" id="PTHR33162:SF1">
    <property type="entry name" value="SEC-INDEPENDENT PROTEIN TRANSLOCASE PROTEIN TATA, CHLOROPLASTIC"/>
    <property type="match status" value="1"/>
</dbReference>
<feature type="compositionally biased region" description="Low complexity" evidence="10">
    <location>
        <begin position="100"/>
        <end position="109"/>
    </location>
</feature>
<dbReference type="PRINTS" id="PR01506">
    <property type="entry name" value="TATBPROTEIN"/>
</dbReference>
<accession>A0A6S6QP19</accession>
<keyword evidence="7 9" id="KW-0811">Translocation</keyword>
<keyword evidence="6 9" id="KW-1133">Transmembrane helix</keyword>
<evidence type="ECO:0000256" key="7">
    <source>
        <dbReference type="ARBA" id="ARBA00023010"/>
    </source>
</evidence>
<dbReference type="GO" id="GO:0008320">
    <property type="term" value="F:protein transmembrane transporter activity"/>
    <property type="evidence" value="ECO:0007669"/>
    <property type="project" value="UniProtKB-UniRule"/>
</dbReference>
<gene>
    <name evidence="9" type="primary">tatB</name>
    <name evidence="11" type="ORF">IZ6_14440</name>
</gene>
<name>A0A6S6QP19_9HYPH</name>
<comment type="similarity">
    <text evidence="9">Belongs to the TatB family.</text>
</comment>
<protein>
    <recommendedName>
        <fullName evidence="9">Sec-independent protein translocase protein TatB</fullName>
    </recommendedName>
</protein>
<keyword evidence="4 9" id="KW-0812">Transmembrane</keyword>
<evidence type="ECO:0000256" key="3">
    <source>
        <dbReference type="ARBA" id="ARBA00022475"/>
    </source>
</evidence>
<organism evidence="11 12">
    <name type="scientific">Terrihabitans soli</name>
    <dbReference type="NCBI Taxonomy" id="708113"/>
    <lineage>
        <taxon>Bacteria</taxon>
        <taxon>Pseudomonadati</taxon>
        <taxon>Pseudomonadota</taxon>
        <taxon>Alphaproteobacteria</taxon>
        <taxon>Hyphomicrobiales</taxon>
        <taxon>Terrihabitans</taxon>
    </lineage>
</organism>
<evidence type="ECO:0000256" key="10">
    <source>
        <dbReference type="SAM" id="MobiDB-lite"/>
    </source>
</evidence>
<feature type="compositionally biased region" description="Basic residues" evidence="10">
    <location>
        <begin position="110"/>
        <end position="121"/>
    </location>
</feature>
<evidence type="ECO:0000256" key="2">
    <source>
        <dbReference type="ARBA" id="ARBA00022448"/>
    </source>
</evidence>
<dbReference type="PANTHER" id="PTHR33162">
    <property type="entry name" value="SEC-INDEPENDENT PROTEIN TRANSLOCASE PROTEIN TATA, CHLOROPLASTIC"/>
    <property type="match status" value="1"/>
</dbReference>
<dbReference type="KEGG" id="tso:IZ6_14440"/>
<feature type="region of interest" description="Disordered" evidence="10">
    <location>
        <begin position="69"/>
        <end position="156"/>
    </location>
</feature>
<dbReference type="Pfam" id="PF02416">
    <property type="entry name" value="TatA_B_E"/>
    <property type="match status" value="1"/>
</dbReference>
<comment type="subcellular location">
    <subcellularLocation>
        <location evidence="9">Cell membrane</location>
        <topology evidence="9">Single-pass membrane protein</topology>
    </subcellularLocation>
    <subcellularLocation>
        <location evidence="1">Membrane</location>
        <topology evidence="1">Single-pass membrane protein</topology>
    </subcellularLocation>
</comment>
<keyword evidence="2 9" id="KW-0813">Transport</keyword>
<proteinExistence type="inferred from homology"/>
<dbReference type="GO" id="GO:0033281">
    <property type="term" value="C:TAT protein transport complex"/>
    <property type="evidence" value="ECO:0007669"/>
    <property type="project" value="UniProtKB-UniRule"/>
</dbReference>